<dbReference type="Proteomes" id="UP000033618">
    <property type="component" value="Unassembled WGS sequence"/>
</dbReference>
<feature type="compositionally biased region" description="Basic and acidic residues" evidence="1">
    <location>
        <begin position="127"/>
        <end position="138"/>
    </location>
</feature>
<protein>
    <submittedName>
        <fullName evidence="2">Uncharacterized protein</fullName>
    </submittedName>
</protein>
<accession>A0A0F5K2H9</accession>
<organism evidence="2 3">
    <name type="scientific">Robbsia andropogonis</name>
    <dbReference type="NCBI Taxonomy" id="28092"/>
    <lineage>
        <taxon>Bacteria</taxon>
        <taxon>Pseudomonadati</taxon>
        <taxon>Pseudomonadota</taxon>
        <taxon>Betaproteobacteria</taxon>
        <taxon>Burkholderiales</taxon>
        <taxon>Burkholderiaceae</taxon>
        <taxon>Robbsia</taxon>
    </lineage>
</organism>
<evidence type="ECO:0000313" key="2">
    <source>
        <dbReference type="EMBL" id="KKB64130.1"/>
    </source>
</evidence>
<feature type="region of interest" description="Disordered" evidence="1">
    <location>
        <begin position="125"/>
        <end position="152"/>
    </location>
</feature>
<comment type="caution">
    <text evidence="2">The sequence shown here is derived from an EMBL/GenBank/DDBJ whole genome shotgun (WGS) entry which is preliminary data.</text>
</comment>
<name>A0A0F5K2H9_9BURK</name>
<gene>
    <name evidence="2" type="ORF">WM40_08320</name>
</gene>
<dbReference type="RefSeq" id="WP_024901463.1">
    <property type="nucleotide sequence ID" value="NZ_CADFGU010000002.1"/>
</dbReference>
<reference evidence="2 3" key="1">
    <citation type="submission" date="2015-03" db="EMBL/GenBank/DDBJ databases">
        <title>Draft Genome Sequence of Burkholderia andropogonis type strain ICMP2807, isolated from Sorghum bicolor.</title>
        <authorList>
            <person name="Lopes-Santos L."/>
            <person name="Castro D.B."/>
            <person name="Ottoboni L.M."/>
            <person name="Park D."/>
            <person name="Weirc B.S."/>
            <person name="Destefano S.A."/>
        </authorList>
    </citation>
    <scope>NUCLEOTIDE SEQUENCE [LARGE SCALE GENOMIC DNA]</scope>
    <source>
        <strain evidence="2 3">ICMP2807</strain>
    </source>
</reference>
<dbReference type="EMBL" id="LAQU01000006">
    <property type="protein sequence ID" value="KKB64130.1"/>
    <property type="molecule type" value="Genomic_DNA"/>
</dbReference>
<evidence type="ECO:0000256" key="1">
    <source>
        <dbReference type="SAM" id="MobiDB-lite"/>
    </source>
</evidence>
<proteinExistence type="predicted"/>
<dbReference type="PATRIC" id="fig|28092.6.peg.1970"/>
<dbReference type="OrthoDB" id="1666683at2"/>
<dbReference type="AlphaFoldDB" id="A0A0F5K2H9"/>
<keyword evidence="3" id="KW-1185">Reference proteome</keyword>
<evidence type="ECO:0000313" key="3">
    <source>
        <dbReference type="Proteomes" id="UP000033618"/>
    </source>
</evidence>
<sequence>MKMLDLSQAKVAVLSGGIESAMLRADGAAFFVELETRNAGAAVLVTSNRRRPRAFRNPMKALEVIMRLGLEVGQFSLGGWKPEQAETERRSRPDRAMALRQTYANAATYDRWLREQQLDDAMNEPIAGERGHAGDRSDVMVAQPRMASMRNG</sequence>